<dbReference type="OrthoDB" id="2087at2"/>
<dbReference type="eggNOG" id="COG1638">
    <property type="taxonomic scope" value="Bacteria"/>
</dbReference>
<protein>
    <submittedName>
        <fullName evidence="3">TRAP dicarboxylate transporter-DctP subunit</fullName>
    </submittedName>
</protein>
<keyword evidence="4" id="KW-1185">Reference proteome</keyword>
<proteinExistence type="predicted"/>
<dbReference type="KEGG" id="tai:Taci_1456"/>
<accession>D1B6P5</accession>
<dbReference type="Proteomes" id="UP000002030">
    <property type="component" value="Chromosome"/>
</dbReference>
<dbReference type="EMBL" id="CP001818">
    <property type="protein sequence ID" value="ACZ19686.1"/>
    <property type="molecule type" value="Genomic_DNA"/>
</dbReference>
<dbReference type="STRING" id="525903.Taci_1456"/>
<dbReference type="Pfam" id="PF03480">
    <property type="entry name" value="DctP"/>
    <property type="match status" value="1"/>
</dbReference>
<dbReference type="EnsemblBacteria" id="ACZ19686">
    <property type="protein sequence ID" value="ACZ19686"/>
    <property type="gene ID" value="Taci_1456"/>
</dbReference>
<evidence type="ECO:0000313" key="4">
    <source>
        <dbReference type="Proteomes" id="UP000002030"/>
    </source>
</evidence>
<sequence length="357" mass="39853">MKRIKLLLTLCVALVALGALCGGALAAEEYKFKMATFYLKGDSAFDVIDHFRQLVWKKTGGKVRIDAFQAGELGFPVTEILEATSRGVVEMSIFYPNYKAAQDPVMALAGGRPGPMFDLRDQKAQVDATKDLLERSFGRFGVRYIAPMVYGEPEILVSRRPMSSLKDLKGRIFRASGMAAEFYTAIGAQAMMLPAGELYQALQLGTIDGLEWTDYTANYKLGFHEVAKNVLEPTKGVNLHSEATVHAFLVVNPKVWEKLPKEHQKAIQEACDEAYKWGADHLAKLNKTYKDKWIKAGAKVTQLPKEDQDKVIEVSAKILSGYSAKSPDAKEYCRRLVELWKKLGYTKWSDALAKQIK</sequence>
<dbReference type="InterPro" id="IPR038404">
    <property type="entry name" value="TRAP_DctP_sf"/>
</dbReference>
<dbReference type="AlphaFoldDB" id="D1B6P5"/>
<dbReference type="Gene3D" id="3.40.190.170">
    <property type="entry name" value="Bacterial extracellular solute-binding protein, family 7"/>
    <property type="match status" value="1"/>
</dbReference>
<organism evidence="3 4">
    <name type="scientific">Thermanaerovibrio acidaminovorans (strain ATCC 49978 / DSM 6589 / Su883)</name>
    <name type="common">Selenomonas acidaminovorans</name>
    <dbReference type="NCBI Taxonomy" id="525903"/>
    <lineage>
        <taxon>Bacteria</taxon>
        <taxon>Thermotogati</taxon>
        <taxon>Synergistota</taxon>
        <taxon>Synergistia</taxon>
        <taxon>Synergistales</taxon>
        <taxon>Synergistaceae</taxon>
        <taxon>Thermanaerovibrio</taxon>
    </lineage>
</organism>
<evidence type="ECO:0000313" key="3">
    <source>
        <dbReference type="EMBL" id="ACZ19686.1"/>
    </source>
</evidence>
<evidence type="ECO:0000256" key="1">
    <source>
        <dbReference type="ARBA" id="ARBA00022729"/>
    </source>
</evidence>
<reference evidence="3 4" key="1">
    <citation type="journal article" date="2009" name="Stand. Genomic Sci.">
        <title>Complete genome sequence of Thermanaerovibrio acidaminovorans type strain (Su883).</title>
        <authorList>
            <person name="Chovatia M."/>
            <person name="Sikorski J."/>
            <person name="Schroder M."/>
            <person name="Lapidus A."/>
            <person name="Nolan M."/>
            <person name="Tice H."/>
            <person name="Glavina Del Rio T."/>
            <person name="Copeland A."/>
            <person name="Cheng J.F."/>
            <person name="Lucas S."/>
            <person name="Chen F."/>
            <person name="Bruce D."/>
            <person name="Goodwin L."/>
            <person name="Pitluck S."/>
            <person name="Ivanova N."/>
            <person name="Mavromatis K."/>
            <person name="Ovchinnikova G."/>
            <person name="Pati A."/>
            <person name="Chen A."/>
            <person name="Palaniappan K."/>
            <person name="Land M."/>
            <person name="Hauser L."/>
            <person name="Chang Y.J."/>
            <person name="Jeffries C.D."/>
            <person name="Chain P."/>
            <person name="Saunders E."/>
            <person name="Detter J.C."/>
            <person name="Brettin T."/>
            <person name="Rohde M."/>
            <person name="Goker M."/>
            <person name="Spring S."/>
            <person name="Bristow J."/>
            <person name="Markowitz V."/>
            <person name="Hugenholtz P."/>
            <person name="Kyrpides N.C."/>
            <person name="Klenk H.P."/>
            <person name="Eisen J.A."/>
        </authorList>
    </citation>
    <scope>NUCLEOTIDE SEQUENCE [LARGE SCALE GENOMIC DNA]</scope>
    <source>
        <strain evidence="4">ATCC 49978 / DSM 6589 / Su883</strain>
    </source>
</reference>
<dbReference type="PANTHER" id="PTHR33376">
    <property type="match status" value="1"/>
</dbReference>
<dbReference type="SUPFAM" id="SSF53850">
    <property type="entry name" value="Periplasmic binding protein-like II"/>
    <property type="match status" value="1"/>
</dbReference>
<dbReference type="RefSeq" id="WP_012870197.1">
    <property type="nucleotide sequence ID" value="NC_013522.1"/>
</dbReference>
<keyword evidence="1 2" id="KW-0732">Signal</keyword>
<evidence type="ECO:0000256" key="2">
    <source>
        <dbReference type="SAM" id="SignalP"/>
    </source>
</evidence>
<feature type="signal peptide" evidence="2">
    <location>
        <begin position="1"/>
        <end position="26"/>
    </location>
</feature>
<dbReference type="PATRIC" id="fig|525903.6.peg.1456"/>
<gene>
    <name evidence="3" type="ordered locus">Taci_1456</name>
</gene>
<dbReference type="NCBIfam" id="NF037995">
    <property type="entry name" value="TRAP_S1"/>
    <property type="match status" value="1"/>
</dbReference>
<dbReference type="InterPro" id="IPR018389">
    <property type="entry name" value="DctP_fam"/>
</dbReference>
<dbReference type="PANTHER" id="PTHR33376:SF5">
    <property type="entry name" value="EXTRACYTOPLASMIC SOLUTE RECEPTOR PROTEIN"/>
    <property type="match status" value="1"/>
</dbReference>
<feature type="chain" id="PRO_5003020234" evidence="2">
    <location>
        <begin position="27"/>
        <end position="357"/>
    </location>
</feature>
<name>D1B6P5_THEAS</name>
<dbReference type="GO" id="GO:0055085">
    <property type="term" value="P:transmembrane transport"/>
    <property type="evidence" value="ECO:0007669"/>
    <property type="project" value="InterPro"/>
</dbReference>
<dbReference type="HOGENOM" id="CLU_036176_0_0_0"/>
<dbReference type="CDD" id="cd13683">
    <property type="entry name" value="PBP2_TRAP_DctP6_7"/>
    <property type="match status" value="1"/>
</dbReference>